<reference evidence="1 2" key="1">
    <citation type="submission" date="2023-09" db="EMBL/GenBank/DDBJ databases">
        <authorList>
            <person name="Rey-Velasco X."/>
        </authorList>
    </citation>
    <scope>NUCLEOTIDE SEQUENCE [LARGE SCALE GENOMIC DNA]</scope>
    <source>
        <strain evidence="1 2">W345</strain>
    </source>
</reference>
<keyword evidence="2" id="KW-1185">Reference proteome</keyword>
<gene>
    <name evidence="1" type="ORF">RM530_05810</name>
</gene>
<evidence type="ECO:0000313" key="1">
    <source>
        <dbReference type="EMBL" id="MDT0496879.1"/>
    </source>
</evidence>
<name>A0ABU2WG79_9GAMM</name>
<protein>
    <submittedName>
        <fullName evidence="1">Type II toxin-antitoxin system prevent-host-death family antitoxin</fullName>
    </submittedName>
</protein>
<dbReference type="Proteomes" id="UP001254608">
    <property type="component" value="Unassembled WGS sequence"/>
</dbReference>
<dbReference type="EMBL" id="JAVRIC010000006">
    <property type="protein sequence ID" value="MDT0496879.1"/>
    <property type="molecule type" value="Genomic_DNA"/>
</dbReference>
<dbReference type="RefSeq" id="WP_311364273.1">
    <property type="nucleotide sequence ID" value="NZ_JAVRIC010000006.1"/>
</dbReference>
<proteinExistence type="predicted"/>
<accession>A0ABU2WG79</accession>
<organism evidence="1 2">
    <name type="scientific">Banduia mediterranea</name>
    <dbReference type="NCBI Taxonomy" id="3075609"/>
    <lineage>
        <taxon>Bacteria</taxon>
        <taxon>Pseudomonadati</taxon>
        <taxon>Pseudomonadota</taxon>
        <taxon>Gammaproteobacteria</taxon>
        <taxon>Nevskiales</taxon>
        <taxon>Algiphilaceae</taxon>
        <taxon>Banduia</taxon>
    </lineage>
</organism>
<dbReference type="NCBIfam" id="TIGR01552">
    <property type="entry name" value="phd_fam"/>
    <property type="match status" value="1"/>
</dbReference>
<sequence>MKEVRVSDLRQRLPEFLAMVVRGERLRISSRGKVIAEIGPPSKMGDTAASARAQLKNSVLRYDAPMEPSIEPDEWQMNR</sequence>
<comment type="caution">
    <text evidence="1">The sequence shown here is derived from an EMBL/GenBank/DDBJ whole genome shotgun (WGS) entry which is preliminary data.</text>
</comment>
<evidence type="ECO:0000313" key="2">
    <source>
        <dbReference type="Proteomes" id="UP001254608"/>
    </source>
</evidence>